<dbReference type="EMBL" id="SHMP01000005">
    <property type="protein sequence ID" value="RZV08757.1"/>
    <property type="molecule type" value="Genomic_DNA"/>
</dbReference>
<name>A0A482YBY7_9EURY</name>
<evidence type="ECO:0000313" key="1">
    <source>
        <dbReference type="EMBL" id="RZV08757.1"/>
    </source>
</evidence>
<gene>
    <name evidence="1" type="ORF">BDK88_2831</name>
</gene>
<reference evidence="1 2" key="1">
    <citation type="submission" date="2019-02" db="EMBL/GenBank/DDBJ databases">
        <title>Genomic Encyclopedia of Archaeal and Bacterial Type Strains, Phase II (KMG-II): from individual species to whole genera.</title>
        <authorList>
            <person name="Goeker M."/>
        </authorList>
    </citation>
    <scope>NUCLEOTIDE SEQUENCE [LARGE SCALE GENOMIC DNA]</scope>
    <source>
        <strain evidence="1 2">DSM 18328</strain>
    </source>
</reference>
<sequence>MVSQPNAHHAKANITISESLRNRLRIEKAKRGLTYDELLRLEFDFEELDEPEAT</sequence>
<dbReference type="Proteomes" id="UP000291097">
    <property type="component" value="Unassembled WGS sequence"/>
</dbReference>
<comment type="caution">
    <text evidence="1">The sequence shown here is derived from an EMBL/GenBank/DDBJ whole genome shotgun (WGS) entry which is preliminary data.</text>
</comment>
<accession>A0A482YBY7</accession>
<protein>
    <submittedName>
        <fullName evidence="1">Uncharacterized protein</fullName>
    </submittedName>
</protein>
<organism evidence="1 2">
    <name type="scientific">Natrinema hispanicum</name>
    <dbReference type="NCBI Taxonomy" id="392421"/>
    <lineage>
        <taxon>Archaea</taxon>
        <taxon>Methanobacteriati</taxon>
        <taxon>Methanobacteriota</taxon>
        <taxon>Stenosarchaea group</taxon>
        <taxon>Halobacteria</taxon>
        <taxon>Halobacteriales</taxon>
        <taxon>Natrialbaceae</taxon>
        <taxon>Natrinema</taxon>
    </lineage>
</organism>
<proteinExistence type="predicted"/>
<evidence type="ECO:0000313" key="2">
    <source>
        <dbReference type="Proteomes" id="UP000291097"/>
    </source>
</evidence>
<dbReference type="AlphaFoldDB" id="A0A482YBY7"/>